<proteinExistence type="predicted"/>
<dbReference type="AlphaFoldDB" id="A0A0A9EGV6"/>
<accession>A0A0A9EGV6</accession>
<protein>
    <submittedName>
        <fullName evidence="1">Uncharacterized protein</fullName>
    </submittedName>
</protein>
<reference evidence="1" key="1">
    <citation type="submission" date="2014-09" db="EMBL/GenBank/DDBJ databases">
        <authorList>
            <person name="Magalhaes I.L.F."/>
            <person name="Oliveira U."/>
            <person name="Santos F.R."/>
            <person name="Vidigal T.H.D.A."/>
            <person name="Brescovit A.D."/>
            <person name="Santos A.J."/>
        </authorList>
    </citation>
    <scope>NUCLEOTIDE SEQUENCE</scope>
    <source>
        <tissue evidence="1">Shoot tissue taken approximately 20 cm above the soil surface</tissue>
    </source>
</reference>
<evidence type="ECO:0000313" key="1">
    <source>
        <dbReference type="EMBL" id="JAD99979.1"/>
    </source>
</evidence>
<name>A0A0A9EGV6_ARUDO</name>
<organism evidence="1">
    <name type="scientific">Arundo donax</name>
    <name type="common">Giant reed</name>
    <name type="synonym">Donax arundinaceus</name>
    <dbReference type="NCBI Taxonomy" id="35708"/>
    <lineage>
        <taxon>Eukaryota</taxon>
        <taxon>Viridiplantae</taxon>
        <taxon>Streptophyta</taxon>
        <taxon>Embryophyta</taxon>
        <taxon>Tracheophyta</taxon>
        <taxon>Spermatophyta</taxon>
        <taxon>Magnoliopsida</taxon>
        <taxon>Liliopsida</taxon>
        <taxon>Poales</taxon>
        <taxon>Poaceae</taxon>
        <taxon>PACMAD clade</taxon>
        <taxon>Arundinoideae</taxon>
        <taxon>Arundineae</taxon>
        <taxon>Arundo</taxon>
    </lineage>
</organism>
<sequence length="62" mass="6996">MLSFESLVPQHGESDSLSSNQENIIASISMLHKFLKRRSPEWLSLGSSAQQRMIRIPIGVRT</sequence>
<reference evidence="1" key="2">
    <citation type="journal article" date="2015" name="Data Brief">
        <title>Shoot transcriptome of the giant reed, Arundo donax.</title>
        <authorList>
            <person name="Barrero R.A."/>
            <person name="Guerrero F.D."/>
            <person name="Moolhuijzen P."/>
            <person name="Goolsby J.A."/>
            <person name="Tidwell J."/>
            <person name="Bellgard S.E."/>
            <person name="Bellgard M.I."/>
        </authorList>
    </citation>
    <scope>NUCLEOTIDE SEQUENCE</scope>
    <source>
        <tissue evidence="1">Shoot tissue taken approximately 20 cm above the soil surface</tissue>
    </source>
</reference>
<dbReference type="EMBL" id="GBRH01197916">
    <property type="protein sequence ID" value="JAD99979.1"/>
    <property type="molecule type" value="Transcribed_RNA"/>
</dbReference>